<evidence type="ECO:0000313" key="8">
    <source>
        <dbReference type="Proteomes" id="UP000829354"/>
    </source>
</evidence>
<dbReference type="FunFam" id="2.60.40.3330:FF:000001">
    <property type="entry name" value="Tyrosine-protein kinase"/>
    <property type="match status" value="1"/>
</dbReference>
<evidence type="ECO:0000256" key="1">
    <source>
        <dbReference type="ARBA" id="ARBA00004613"/>
    </source>
</evidence>
<name>A0AAE8ZYE6_CAEBR</name>
<organism evidence="5 7">
    <name type="scientific">Caenorhabditis briggsae</name>
    <dbReference type="NCBI Taxonomy" id="6238"/>
    <lineage>
        <taxon>Eukaryota</taxon>
        <taxon>Metazoa</taxon>
        <taxon>Ecdysozoa</taxon>
        <taxon>Nematoda</taxon>
        <taxon>Chromadorea</taxon>
        <taxon>Rhabditida</taxon>
        <taxon>Rhabditina</taxon>
        <taxon>Rhabditomorpha</taxon>
        <taxon>Rhabditoidea</taxon>
        <taxon>Rhabditidae</taxon>
        <taxon>Peloderinae</taxon>
        <taxon>Caenorhabditis</taxon>
    </lineage>
</organism>
<dbReference type="Pfam" id="PF01060">
    <property type="entry name" value="TTR-52"/>
    <property type="match status" value="1"/>
</dbReference>
<dbReference type="InterPro" id="IPR038479">
    <property type="entry name" value="Transthyretin-like_sf"/>
</dbReference>
<accession>A0AAE8ZYE6</accession>
<dbReference type="PANTHER" id="PTHR21700">
    <property type="entry name" value="TRANSTHYRETIN-LIKE FAMILY PROTEIN-RELATED"/>
    <property type="match status" value="1"/>
</dbReference>
<dbReference type="AlphaFoldDB" id="A0AAE8ZYE6"/>
<dbReference type="EMBL" id="CP090896">
    <property type="protein sequence ID" value="ULT82820.1"/>
    <property type="molecule type" value="Genomic_DNA"/>
</dbReference>
<reference evidence="6 8" key="1">
    <citation type="submission" date="2022-04" db="EMBL/GenBank/DDBJ databases">
        <title>Chromosome-level reference genomes for two strains of Caenorhabditis briggsae: an improved platform for comparative genomics.</title>
        <authorList>
            <person name="Stevens L."/>
            <person name="Andersen E."/>
        </authorList>
    </citation>
    <scope>NUCLEOTIDE SEQUENCE [LARGE SCALE GENOMIC DNA]</scope>
    <source>
        <strain evidence="6">VX34</strain>
        <tissue evidence="6">Whole-organism</tissue>
    </source>
</reference>
<protein>
    <submittedName>
        <fullName evidence="5">Uncharacterized protein</fullName>
    </submittedName>
</protein>
<evidence type="ECO:0000256" key="2">
    <source>
        <dbReference type="ARBA" id="ARBA00010112"/>
    </source>
</evidence>
<dbReference type="EMBL" id="CP092625">
    <property type="protein sequence ID" value="UMM42126.1"/>
    <property type="molecule type" value="Genomic_DNA"/>
</dbReference>
<dbReference type="InterPro" id="IPR001534">
    <property type="entry name" value="Transthyretin-like"/>
</dbReference>
<sequence>MLYPLISCPLTHQLLLFSSYFASDEQLPSEKISPCYTVDPHKKNIENTGGQILSETRFVFWANLLLFQHSSSFNVIVRDRQLSHTDEALFYMRSLVIIVALFGVAASIEMFGRDQSSAVRGKLICDQRPAAGVLVKLWDKDTLDSDDLLDSGTTDANGDFQLGGWTKEYTPIDVKLNIYHDCNDGIKPCQRKFGIKIPDSYTSSGKVPRKVYDAGVIQLAGSYPGESRDCIH</sequence>
<dbReference type="GO" id="GO:0005576">
    <property type="term" value="C:extracellular region"/>
    <property type="evidence" value="ECO:0007669"/>
    <property type="project" value="UniProtKB-SubCell"/>
</dbReference>
<proteinExistence type="inferred from homology"/>
<dbReference type="Proteomes" id="UP000829354">
    <property type="component" value="Chromosome X"/>
</dbReference>
<evidence type="ECO:0000313" key="7">
    <source>
        <dbReference type="Proteomes" id="UP000827892"/>
    </source>
</evidence>
<evidence type="ECO:0000313" key="6">
    <source>
        <dbReference type="EMBL" id="UMM42126.1"/>
    </source>
</evidence>
<dbReference type="Gene3D" id="2.60.40.3330">
    <property type="match status" value="1"/>
</dbReference>
<dbReference type="Proteomes" id="UP000827892">
    <property type="component" value="Chromosome X"/>
</dbReference>
<dbReference type="PANTHER" id="PTHR21700:SF38">
    <property type="entry name" value="TRANSTHYRETIN-RELATED FAMILY DOMAIN-RELATED"/>
    <property type="match status" value="1"/>
</dbReference>
<dbReference type="GO" id="GO:0009986">
    <property type="term" value="C:cell surface"/>
    <property type="evidence" value="ECO:0007669"/>
    <property type="project" value="InterPro"/>
</dbReference>
<reference evidence="5 7" key="2">
    <citation type="submission" date="2022-05" db="EMBL/GenBank/DDBJ databases">
        <title>Chromosome-level reference genomes for two strains of Caenorhabditis briggsae: an improved platform for comparative genomics.</title>
        <authorList>
            <person name="Stevens L."/>
            <person name="Andersen E.C."/>
        </authorList>
    </citation>
    <scope>NUCLEOTIDE SEQUENCE [LARGE SCALE GENOMIC DNA]</scope>
    <source>
        <strain evidence="5">QX1410_ONT</strain>
        <tissue evidence="5">Whole-organism</tissue>
    </source>
</reference>
<evidence type="ECO:0000256" key="3">
    <source>
        <dbReference type="ARBA" id="ARBA00022525"/>
    </source>
</evidence>
<evidence type="ECO:0000313" key="5">
    <source>
        <dbReference type="EMBL" id="ULT82820.1"/>
    </source>
</evidence>
<keyword evidence="4" id="KW-0732">Signal</keyword>
<comment type="similarity">
    <text evidence="2">Belongs to the nematode transthyretin-like family.</text>
</comment>
<gene>
    <name evidence="5" type="ORF">L3Y34_012216</name>
    <name evidence="6" type="ORF">L5515_018075</name>
</gene>
<keyword evidence="3" id="KW-0964">Secreted</keyword>
<evidence type="ECO:0000256" key="4">
    <source>
        <dbReference type="ARBA" id="ARBA00022729"/>
    </source>
</evidence>
<comment type="subcellular location">
    <subcellularLocation>
        <location evidence="1">Secreted</location>
    </subcellularLocation>
</comment>
<keyword evidence="8" id="KW-1185">Reference proteome</keyword>